<dbReference type="STRING" id="322505.SAMN04487836_1335"/>
<feature type="transmembrane region" description="Helical" evidence="1">
    <location>
        <begin position="76"/>
        <end position="96"/>
    </location>
</feature>
<name>A0A1H6VSM0_9FIRM</name>
<dbReference type="GO" id="GO:0008270">
    <property type="term" value="F:zinc ion binding"/>
    <property type="evidence" value="ECO:0007669"/>
    <property type="project" value="UniProtKB-KW"/>
</dbReference>
<evidence type="ECO:0000313" key="3">
    <source>
        <dbReference type="EMBL" id="SEJ04807.1"/>
    </source>
</evidence>
<reference evidence="4" key="1">
    <citation type="submission" date="2016-10" db="EMBL/GenBank/DDBJ databases">
        <authorList>
            <person name="Varghese N."/>
        </authorList>
    </citation>
    <scope>NUCLEOTIDE SEQUENCE [LARGE SCALE GENOMIC DNA]</scope>
    <source>
        <strain evidence="4">DSM 20406</strain>
    </source>
</reference>
<keyword evidence="4" id="KW-1185">Reference proteome</keyword>
<keyword evidence="3" id="KW-0479">Metal-binding</keyword>
<proteinExistence type="predicted"/>
<dbReference type="InterPro" id="IPR027383">
    <property type="entry name" value="Znf_put"/>
</dbReference>
<keyword evidence="1" id="KW-1133">Transmembrane helix</keyword>
<keyword evidence="3" id="KW-0863">Zinc-finger</keyword>
<evidence type="ECO:0000313" key="4">
    <source>
        <dbReference type="Proteomes" id="UP000183028"/>
    </source>
</evidence>
<dbReference type="Proteomes" id="UP000183028">
    <property type="component" value="Unassembled WGS sequence"/>
</dbReference>
<dbReference type="eggNOG" id="COG5660">
    <property type="taxonomic scope" value="Bacteria"/>
</dbReference>
<dbReference type="EMBL" id="FNYK01000049">
    <property type="protein sequence ID" value="SEJ04807.1"/>
    <property type="molecule type" value="Genomic_DNA"/>
</dbReference>
<dbReference type="AlphaFoldDB" id="A0A1H6VSM0"/>
<feature type="domain" description="Putative zinc-finger" evidence="2">
    <location>
        <begin position="5"/>
        <end position="39"/>
    </location>
</feature>
<keyword evidence="1" id="KW-0812">Transmembrane</keyword>
<dbReference type="Pfam" id="PF13490">
    <property type="entry name" value="zf-HC2"/>
    <property type="match status" value="1"/>
</dbReference>
<evidence type="ECO:0000256" key="1">
    <source>
        <dbReference type="SAM" id="Phobius"/>
    </source>
</evidence>
<gene>
    <name evidence="3" type="ORF">SAMN04487834_10494</name>
</gene>
<dbReference type="RefSeq" id="WP_074732485.1">
    <property type="nucleotide sequence ID" value="NZ_FNYK01000049.1"/>
</dbReference>
<protein>
    <submittedName>
        <fullName evidence="3">Putative zinc-finger</fullName>
    </submittedName>
</protein>
<keyword evidence="3" id="KW-0862">Zinc</keyword>
<evidence type="ECO:0000259" key="2">
    <source>
        <dbReference type="Pfam" id="PF13490"/>
    </source>
</evidence>
<accession>A0A1H6VSM0</accession>
<keyword evidence="1" id="KW-0472">Membrane</keyword>
<sequence>MNKECEITRDLIPLYIDHISSDASKDYVEEHVAHCPECQKILNDMQSHITLPIDYSERLEEAKPITKLKKTINRKIIITATICVLIVLTFVSSIYISTKITYDIPSSDVTFYEANGKLLMKYKGHGALLYSAYASHIENSPTKEWHISFTQTFFERYIQPLYKKDKPQVLDSTKEVKAVYDQDGHILWQNKSLPNNE</sequence>
<organism evidence="3 4">
    <name type="scientific">Sharpea azabuensis</name>
    <dbReference type="NCBI Taxonomy" id="322505"/>
    <lineage>
        <taxon>Bacteria</taxon>
        <taxon>Bacillati</taxon>
        <taxon>Bacillota</taxon>
        <taxon>Erysipelotrichia</taxon>
        <taxon>Erysipelotrichales</taxon>
        <taxon>Coprobacillaceae</taxon>
        <taxon>Sharpea</taxon>
    </lineage>
</organism>